<dbReference type="InterPro" id="IPR052953">
    <property type="entry name" value="Ser-rich/MCO-related"/>
</dbReference>
<gene>
    <name evidence="3" type="ORF">EVG20_g1094</name>
</gene>
<feature type="compositionally biased region" description="Low complexity" evidence="1">
    <location>
        <begin position="347"/>
        <end position="366"/>
    </location>
</feature>
<keyword evidence="4" id="KW-1185">Reference proteome</keyword>
<feature type="signal peptide" evidence="2">
    <location>
        <begin position="1"/>
        <end position="20"/>
    </location>
</feature>
<organism evidence="3 4">
    <name type="scientific">Dentipellis fragilis</name>
    <dbReference type="NCBI Taxonomy" id="205917"/>
    <lineage>
        <taxon>Eukaryota</taxon>
        <taxon>Fungi</taxon>
        <taxon>Dikarya</taxon>
        <taxon>Basidiomycota</taxon>
        <taxon>Agaricomycotina</taxon>
        <taxon>Agaricomycetes</taxon>
        <taxon>Russulales</taxon>
        <taxon>Hericiaceae</taxon>
        <taxon>Dentipellis</taxon>
    </lineage>
</organism>
<feature type="region of interest" description="Disordered" evidence="1">
    <location>
        <begin position="347"/>
        <end position="370"/>
    </location>
</feature>
<dbReference type="InterPro" id="IPR008972">
    <property type="entry name" value="Cupredoxin"/>
</dbReference>
<sequence length="393" mass="39955">MLSLRNSLSLGLAILSTVHAQTVWDVTVGGPNGETVYSPTNINAQPGDQVVFHFNPKNHTVTQSSFAEPCGKIEGGFDSGFNPVTVGATDHPTFNFTVQDTNPVWVYCRQGAGTAASHCGMGMVFAVNPGADGSNNSFANFQAKALAEGAALSSSAAASSTVASTSSASTTYTAAYGNATIPPPPTIVTVTDTITLDGTTWTTTYGSYPGSPAPTPGSVTGTVHKVVVGGANLTFDPPFVSALPRDTIVFEFHQKNHSATQSSFEAPCVHADGGFNSGFNPVADNATTFPTFNVTVNDTAPVWVYCMQTTGGSHCGKGMVFAVNPVETSGRSFEAFQSLAEKLNGTAAASGSGSPSASGSSPSSTSQDSGALGLKAQGTLGLAAVSLVLGSLL</sequence>
<dbReference type="OrthoDB" id="1921208at2759"/>
<dbReference type="EMBL" id="SEOQ01000031">
    <property type="protein sequence ID" value="TFY71934.1"/>
    <property type="molecule type" value="Genomic_DNA"/>
</dbReference>
<proteinExistence type="predicted"/>
<evidence type="ECO:0000313" key="4">
    <source>
        <dbReference type="Proteomes" id="UP000298327"/>
    </source>
</evidence>
<evidence type="ECO:0000256" key="2">
    <source>
        <dbReference type="SAM" id="SignalP"/>
    </source>
</evidence>
<dbReference type="PANTHER" id="PTHR34883:SF15">
    <property type="entry name" value="EXTRACELLULAR SERINE-RICH PROTEIN"/>
    <property type="match status" value="1"/>
</dbReference>
<evidence type="ECO:0000256" key="1">
    <source>
        <dbReference type="SAM" id="MobiDB-lite"/>
    </source>
</evidence>
<dbReference type="AlphaFoldDB" id="A0A4Y9ZBT3"/>
<keyword evidence="2" id="KW-0732">Signal</keyword>
<feature type="chain" id="PRO_5021396986" description="Phytocyanin domain-containing protein" evidence="2">
    <location>
        <begin position="21"/>
        <end position="393"/>
    </location>
</feature>
<accession>A0A4Y9ZBT3</accession>
<dbReference type="CDD" id="cd00920">
    <property type="entry name" value="Cupredoxin"/>
    <property type="match status" value="2"/>
</dbReference>
<name>A0A4Y9ZBT3_9AGAM</name>
<protein>
    <recommendedName>
        <fullName evidence="5">Phytocyanin domain-containing protein</fullName>
    </recommendedName>
</protein>
<comment type="caution">
    <text evidence="3">The sequence shown here is derived from an EMBL/GenBank/DDBJ whole genome shotgun (WGS) entry which is preliminary data.</text>
</comment>
<dbReference type="PANTHER" id="PTHR34883">
    <property type="entry name" value="SERINE-RICH PROTEIN, PUTATIVE-RELATED-RELATED"/>
    <property type="match status" value="1"/>
</dbReference>
<dbReference type="SUPFAM" id="SSF49503">
    <property type="entry name" value="Cupredoxins"/>
    <property type="match status" value="2"/>
</dbReference>
<dbReference type="Proteomes" id="UP000298327">
    <property type="component" value="Unassembled WGS sequence"/>
</dbReference>
<evidence type="ECO:0008006" key="5">
    <source>
        <dbReference type="Google" id="ProtNLM"/>
    </source>
</evidence>
<reference evidence="3 4" key="1">
    <citation type="submission" date="2019-02" db="EMBL/GenBank/DDBJ databases">
        <title>Genome sequencing of the rare red list fungi Dentipellis fragilis.</title>
        <authorList>
            <person name="Buettner E."/>
            <person name="Kellner H."/>
        </authorList>
    </citation>
    <scope>NUCLEOTIDE SEQUENCE [LARGE SCALE GENOMIC DNA]</scope>
    <source>
        <strain evidence="3 4">DSM 105465</strain>
    </source>
</reference>
<dbReference type="Gene3D" id="2.60.40.420">
    <property type="entry name" value="Cupredoxins - blue copper proteins"/>
    <property type="match status" value="2"/>
</dbReference>
<dbReference type="STRING" id="205917.A0A4Y9ZBT3"/>
<evidence type="ECO:0000313" key="3">
    <source>
        <dbReference type="EMBL" id="TFY71934.1"/>
    </source>
</evidence>